<accession>A0ABT8L2P7</accession>
<evidence type="ECO:0000256" key="1">
    <source>
        <dbReference type="SAM" id="Phobius"/>
    </source>
</evidence>
<feature type="transmembrane region" description="Helical" evidence="1">
    <location>
        <begin position="37"/>
        <end position="61"/>
    </location>
</feature>
<sequence length="72" mass="8186">MNSSNEKLACKISGMIISFFIAGMMIILLTNADHQRISTWIAFFIAMLGLVALNIIYLNLIENVFRKLNHKN</sequence>
<keyword evidence="1" id="KW-1133">Transmembrane helix</keyword>
<dbReference type="RefSeq" id="WP_346756636.1">
    <property type="nucleotide sequence ID" value="NZ_JAUJEB010000001.1"/>
</dbReference>
<comment type="caution">
    <text evidence="2">The sequence shown here is derived from an EMBL/GenBank/DDBJ whole genome shotgun (WGS) entry which is preliminary data.</text>
</comment>
<dbReference type="Proteomes" id="UP001172083">
    <property type="component" value="Unassembled WGS sequence"/>
</dbReference>
<keyword evidence="3" id="KW-1185">Reference proteome</keyword>
<protein>
    <submittedName>
        <fullName evidence="2">Uncharacterized protein</fullName>
    </submittedName>
</protein>
<proteinExistence type="predicted"/>
<feature type="transmembrane region" description="Helical" evidence="1">
    <location>
        <begin position="12"/>
        <end position="31"/>
    </location>
</feature>
<reference evidence="2" key="1">
    <citation type="submission" date="2023-06" db="EMBL/GenBank/DDBJ databases">
        <title>Genomic of Agaribacillus aureum.</title>
        <authorList>
            <person name="Wang G."/>
        </authorList>
    </citation>
    <scope>NUCLEOTIDE SEQUENCE</scope>
    <source>
        <strain evidence="2">BMA12</strain>
    </source>
</reference>
<gene>
    <name evidence="2" type="ORF">QQ020_04540</name>
</gene>
<dbReference type="EMBL" id="JAUJEB010000001">
    <property type="protein sequence ID" value="MDN5211301.1"/>
    <property type="molecule type" value="Genomic_DNA"/>
</dbReference>
<name>A0ABT8L2P7_9BACT</name>
<evidence type="ECO:0000313" key="3">
    <source>
        <dbReference type="Proteomes" id="UP001172083"/>
    </source>
</evidence>
<organism evidence="2 3">
    <name type="scientific">Agaribacillus aureus</name>
    <dbReference type="NCBI Taxonomy" id="3051825"/>
    <lineage>
        <taxon>Bacteria</taxon>
        <taxon>Pseudomonadati</taxon>
        <taxon>Bacteroidota</taxon>
        <taxon>Cytophagia</taxon>
        <taxon>Cytophagales</taxon>
        <taxon>Splendidivirgaceae</taxon>
        <taxon>Agaribacillus</taxon>
    </lineage>
</organism>
<keyword evidence="1" id="KW-0472">Membrane</keyword>
<evidence type="ECO:0000313" key="2">
    <source>
        <dbReference type="EMBL" id="MDN5211301.1"/>
    </source>
</evidence>
<keyword evidence="1" id="KW-0812">Transmembrane</keyword>